<evidence type="ECO:0000256" key="3">
    <source>
        <dbReference type="ARBA" id="ARBA00022692"/>
    </source>
</evidence>
<feature type="non-terminal residue" evidence="7">
    <location>
        <position position="1"/>
    </location>
</feature>
<evidence type="ECO:0000256" key="2">
    <source>
        <dbReference type="ARBA" id="ARBA00022448"/>
    </source>
</evidence>
<evidence type="ECO:0000256" key="4">
    <source>
        <dbReference type="ARBA" id="ARBA00022989"/>
    </source>
</evidence>
<feature type="non-terminal residue" evidence="7">
    <location>
        <position position="203"/>
    </location>
</feature>
<sequence>IVATAAISNDNLQDLKTGYLVGATPWKQQVALLIGCVFGALAIVPVLNLLYQAYGFVGAMPREGMDLSSALAAPQANLMSTIAQGIFNHNIEWSYIAFGVVVGIFIIIIDKILRKNGNLSLPPLAVGIGIYLPPSVNIPLVIGGILKYFVMRYLANKYQNNSHKNEKIATHEQKGTLFASGLIVGESIFGVIIAAITVFSVSM</sequence>
<dbReference type="PANTHER" id="PTHR31645">
    <property type="entry name" value="OLIGOPEPTIDE TRANSPORTER YGL114W-RELATED"/>
    <property type="match status" value="1"/>
</dbReference>
<evidence type="ECO:0000313" key="7">
    <source>
        <dbReference type="EMBL" id="TNO40363.1"/>
    </source>
</evidence>
<protein>
    <submittedName>
        <fullName evidence="7">Oligopeptide transporter, OPT family</fullName>
    </submittedName>
</protein>
<feature type="transmembrane region" description="Helical" evidence="6">
    <location>
        <begin position="176"/>
        <end position="201"/>
    </location>
</feature>
<dbReference type="AlphaFoldDB" id="A0A5C4YBF7"/>
<dbReference type="InterPro" id="IPR004813">
    <property type="entry name" value="OPT"/>
</dbReference>
<keyword evidence="4 6" id="KW-1133">Transmembrane helix</keyword>
<evidence type="ECO:0000313" key="8">
    <source>
        <dbReference type="Proteomes" id="UP000312397"/>
    </source>
</evidence>
<dbReference type="Pfam" id="PF03169">
    <property type="entry name" value="OPT"/>
    <property type="match status" value="1"/>
</dbReference>
<dbReference type="NCBIfam" id="TIGR00733">
    <property type="entry name" value="OPT family oligopeptide transporter"/>
    <property type="match status" value="1"/>
</dbReference>
<evidence type="ECO:0000256" key="6">
    <source>
        <dbReference type="SAM" id="Phobius"/>
    </source>
</evidence>
<accession>A0A5C4YBF7</accession>
<evidence type="ECO:0000256" key="1">
    <source>
        <dbReference type="ARBA" id="ARBA00004141"/>
    </source>
</evidence>
<feature type="transmembrane region" description="Helical" evidence="6">
    <location>
        <begin position="93"/>
        <end position="109"/>
    </location>
</feature>
<dbReference type="PANTHER" id="PTHR31645:SF0">
    <property type="entry name" value="OLIGOPEPTIDE TRANSPORTER YGL114W-RELATED"/>
    <property type="match status" value="1"/>
</dbReference>
<dbReference type="InterPro" id="IPR004814">
    <property type="entry name" value="Oligopep_transpt"/>
</dbReference>
<feature type="transmembrane region" description="Helical" evidence="6">
    <location>
        <begin position="30"/>
        <end position="50"/>
    </location>
</feature>
<keyword evidence="2" id="KW-0813">Transport</keyword>
<reference evidence="7 8" key="1">
    <citation type="submission" date="2019-06" db="EMBL/GenBank/DDBJ databases">
        <title>Epidemiology of MDR Campylobacter spp.</title>
        <authorList>
            <person name="Addetia A."/>
            <person name="Greninger A."/>
            <person name="Fang F."/>
        </authorList>
    </citation>
    <scope>NUCLEOTIDE SEQUENCE [LARGE SCALE GENOMIC DNA]</scope>
    <source>
        <strain evidence="7 8">HMC314</strain>
    </source>
</reference>
<dbReference type="InterPro" id="IPR045035">
    <property type="entry name" value="YSL-like"/>
</dbReference>
<dbReference type="GO" id="GO:0016020">
    <property type="term" value="C:membrane"/>
    <property type="evidence" value="ECO:0007669"/>
    <property type="project" value="UniProtKB-SubCell"/>
</dbReference>
<dbReference type="Proteomes" id="UP000312397">
    <property type="component" value="Unassembled WGS sequence"/>
</dbReference>
<evidence type="ECO:0000256" key="5">
    <source>
        <dbReference type="ARBA" id="ARBA00023136"/>
    </source>
</evidence>
<dbReference type="EMBL" id="VEVS01000106">
    <property type="protein sequence ID" value="TNO40363.1"/>
    <property type="molecule type" value="Genomic_DNA"/>
</dbReference>
<keyword evidence="5 6" id="KW-0472">Membrane</keyword>
<gene>
    <name evidence="7" type="ORF">FH034_10350</name>
</gene>
<comment type="subcellular location">
    <subcellularLocation>
        <location evidence="1">Membrane</location>
        <topology evidence="1">Multi-pass membrane protein</topology>
    </subcellularLocation>
</comment>
<comment type="caution">
    <text evidence="7">The sequence shown here is derived from an EMBL/GenBank/DDBJ whole genome shotgun (WGS) entry which is preliminary data.</text>
</comment>
<dbReference type="RefSeq" id="WP_251831941.1">
    <property type="nucleotide sequence ID" value="NZ_VEVS01000106.1"/>
</dbReference>
<proteinExistence type="predicted"/>
<name>A0A5C4YBF7_CAMJU</name>
<dbReference type="NCBIfam" id="TIGR00728">
    <property type="entry name" value="OPT_sfam"/>
    <property type="match status" value="1"/>
</dbReference>
<organism evidence="7 8">
    <name type="scientific">Campylobacter jejuni</name>
    <dbReference type="NCBI Taxonomy" id="197"/>
    <lineage>
        <taxon>Bacteria</taxon>
        <taxon>Pseudomonadati</taxon>
        <taxon>Campylobacterota</taxon>
        <taxon>Epsilonproteobacteria</taxon>
        <taxon>Campylobacterales</taxon>
        <taxon>Campylobacteraceae</taxon>
        <taxon>Campylobacter</taxon>
    </lineage>
</organism>
<keyword evidence="3 6" id="KW-0812">Transmembrane</keyword>
<dbReference type="GO" id="GO:0035673">
    <property type="term" value="F:oligopeptide transmembrane transporter activity"/>
    <property type="evidence" value="ECO:0007669"/>
    <property type="project" value="InterPro"/>
</dbReference>